<comment type="caution">
    <text evidence="2">The sequence shown here is derived from an EMBL/GenBank/DDBJ whole genome shotgun (WGS) entry which is preliminary data.</text>
</comment>
<dbReference type="CDD" id="cd00761">
    <property type="entry name" value="Glyco_tranf_GTA_type"/>
    <property type="match status" value="1"/>
</dbReference>
<dbReference type="InterPro" id="IPR050834">
    <property type="entry name" value="Glycosyltransf_2"/>
</dbReference>
<dbReference type="Pfam" id="PF00535">
    <property type="entry name" value="Glycos_transf_2"/>
    <property type="match status" value="1"/>
</dbReference>
<dbReference type="AlphaFoldDB" id="A0A967E7X9"/>
<dbReference type="Proteomes" id="UP000707206">
    <property type="component" value="Unassembled WGS sequence"/>
</dbReference>
<dbReference type="InterPro" id="IPR001173">
    <property type="entry name" value="Glyco_trans_2-like"/>
</dbReference>
<reference evidence="2" key="1">
    <citation type="submission" date="2019-07" db="EMBL/GenBank/DDBJ databases">
        <authorList>
            <person name="De-Chao Zhang Q."/>
        </authorList>
    </citation>
    <scope>NUCLEOTIDE SEQUENCE</scope>
    <source>
        <strain evidence="2">TP-CH-4</strain>
    </source>
</reference>
<dbReference type="PANTHER" id="PTHR43685">
    <property type="entry name" value="GLYCOSYLTRANSFERASE"/>
    <property type="match status" value="1"/>
</dbReference>
<dbReference type="SUPFAM" id="SSF53448">
    <property type="entry name" value="Nucleotide-diphospho-sugar transferases"/>
    <property type="match status" value="1"/>
</dbReference>
<dbReference type="PANTHER" id="PTHR43685:SF2">
    <property type="entry name" value="GLYCOSYLTRANSFERASE 2-LIKE DOMAIN-CONTAINING PROTEIN"/>
    <property type="match status" value="1"/>
</dbReference>
<reference evidence="2" key="2">
    <citation type="submission" date="2020-03" db="EMBL/GenBank/DDBJ databases">
        <title>Flavobacteriaceae bacterium strain TP-CH-4, a member of the family Flavobacteriaceae isolated from a deep-sea seamount.</title>
        <authorList>
            <person name="Zhang D.-C."/>
        </authorList>
    </citation>
    <scope>NUCLEOTIDE SEQUENCE</scope>
    <source>
        <strain evidence="2">TP-CH-4</strain>
    </source>
</reference>
<protein>
    <submittedName>
        <fullName evidence="2">Glycosyltransferase family 2 protein</fullName>
    </submittedName>
</protein>
<feature type="domain" description="Glycosyltransferase 2-like" evidence="1">
    <location>
        <begin position="3"/>
        <end position="151"/>
    </location>
</feature>
<dbReference type="Gene3D" id="3.90.550.10">
    <property type="entry name" value="Spore Coat Polysaccharide Biosynthesis Protein SpsA, Chain A"/>
    <property type="match status" value="1"/>
</dbReference>
<sequence>MLSVVIPLYNKELSIERTIASVLKQTYASFELIVVDDGSTDKSVEIVENFTDDRIRLIKKANGGVSSARNKGIEAANYDWLAFLDADDFWHEDYLLEISKVIERPIDIEVIATGFARINKDGTILKSSVALRSGIVDYFKATNESGYNVLNMSTFCVKKTSLLSIGMFSKHLTHGEDMEVFEKLARRGNIWIVNKVLSYYVMDAENRAMGKLPDIEKHRLYYVDSSEITSDEERLYQKTRILNSIVERVSNFDVKGALALLKRQRGLITMGVLVDYMINRFLTKIGLKRKPKIIEEEFRP</sequence>
<organism evidence="2 3">
    <name type="scientific">Pelagihabitans pacificus</name>
    <dbReference type="NCBI Taxonomy" id="2696054"/>
    <lineage>
        <taxon>Bacteria</taxon>
        <taxon>Pseudomonadati</taxon>
        <taxon>Bacteroidota</taxon>
        <taxon>Flavobacteriia</taxon>
        <taxon>Flavobacteriales</taxon>
        <taxon>Flavobacteriaceae</taxon>
        <taxon>Pelagihabitans</taxon>
    </lineage>
</organism>
<evidence type="ECO:0000313" key="3">
    <source>
        <dbReference type="Proteomes" id="UP000707206"/>
    </source>
</evidence>
<dbReference type="RefSeq" id="WP_152575583.1">
    <property type="nucleotide sequence ID" value="NZ_VIKU02000006.1"/>
</dbReference>
<evidence type="ECO:0000313" key="2">
    <source>
        <dbReference type="EMBL" id="NHF61080.1"/>
    </source>
</evidence>
<accession>A0A967E7X9</accession>
<name>A0A967E7X9_9FLAO</name>
<keyword evidence="3" id="KW-1185">Reference proteome</keyword>
<gene>
    <name evidence="2" type="ORF">FK220_017140</name>
</gene>
<proteinExistence type="predicted"/>
<dbReference type="InterPro" id="IPR029044">
    <property type="entry name" value="Nucleotide-diphossugar_trans"/>
</dbReference>
<evidence type="ECO:0000259" key="1">
    <source>
        <dbReference type="Pfam" id="PF00535"/>
    </source>
</evidence>
<dbReference type="EMBL" id="VIKU02000006">
    <property type="protein sequence ID" value="NHF61080.1"/>
    <property type="molecule type" value="Genomic_DNA"/>
</dbReference>